<dbReference type="NCBIfam" id="TIGR00560">
    <property type="entry name" value="pgsA"/>
    <property type="match status" value="1"/>
</dbReference>
<evidence type="ECO:0000256" key="7">
    <source>
        <dbReference type="ARBA" id="ARBA00023098"/>
    </source>
</evidence>
<dbReference type="Pfam" id="PF01066">
    <property type="entry name" value="CDP-OH_P_transf"/>
    <property type="match status" value="1"/>
</dbReference>
<organism evidence="14 15">
    <name type="scientific">Curtobacterium poinsettiae</name>
    <dbReference type="NCBI Taxonomy" id="159612"/>
    <lineage>
        <taxon>Bacteria</taxon>
        <taxon>Bacillati</taxon>
        <taxon>Actinomycetota</taxon>
        <taxon>Actinomycetes</taxon>
        <taxon>Micrococcales</taxon>
        <taxon>Microbacteriaceae</taxon>
        <taxon>Curtobacterium</taxon>
    </lineage>
</organism>
<keyword evidence="10" id="KW-1208">Phospholipid metabolism</keyword>
<keyword evidence="9" id="KW-0594">Phospholipid biosynthesis</keyword>
<name>A0A9Q9P9X5_9MICO</name>
<evidence type="ECO:0000256" key="4">
    <source>
        <dbReference type="ARBA" id="ARBA00022679"/>
    </source>
</evidence>
<feature type="transmembrane region" description="Helical" evidence="13">
    <location>
        <begin position="182"/>
        <end position="207"/>
    </location>
</feature>
<evidence type="ECO:0000256" key="9">
    <source>
        <dbReference type="ARBA" id="ARBA00023209"/>
    </source>
</evidence>
<accession>A0A9Q9P9X5</accession>
<comment type="similarity">
    <text evidence="2 12">Belongs to the CDP-alcohol phosphatidyltransferase class-I family.</text>
</comment>
<dbReference type="InterPro" id="IPR000462">
    <property type="entry name" value="CDP-OH_P_trans"/>
</dbReference>
<protein>
    <recommendedName>
        <fullName evidence="11">CDP-diacylglycerol--glycerol-3-phosphate 3-phosphatidyltransferase</fullName>
        <ecNumber evidence="11">2.7.8.5</ecNumber>
    </recommendedName>
</protein>
<keyword evidence="7" id="KW-0443">Lipid metabolism</keyword>
<keyword evidence="4 12" id="KW-0808">Transferase</keyword>
<evidence type="ECO:0000256" key="1">
    <source>
        <dbReference type="ARBA" id="ARBA00004141"/>
    </source>
</evidence>
<dbReference type="Gene3D" id="1.20.120.1760">
    <property type="match status" value="1"/>
</dbReference>
<dbReference type="InterPro" id="IPR043130">
    <property type="entry name" value="CDP-OH_PTrfase_TM_dom"/>
</dbReference>
<evidence type="ECO:0000256" key="10">
    <source>
        <dbReference type="ARBA" id="ARBA00023264"/>
    </source>
</evidence>
<dbReference type="InterPro" id="IPR004570">
    <property type="entry name" value="Phosphatidylglycerol_P_synth"/>
</dbReference>
<feature type="transmembrane region" description="Helical" evidence="13">
    <location>
        <begin position="36"/>
        <end position="56"/>
    </location>
</feature>
<comment type="subcellular location">
    <subcellularLocation>
        <location evidence="1">Membrane</location>
        <topology evidence="1">Multi-pass membrane protein</topology>
    </subcellularLocation>
</comment>
<evidence type="ECO:0000256" key="11">
    <source>
        <dbReference type="NCBIfam" id="TIGR00560"/>
    </source>
</evidence>
<keyword evidence="3" id="KW-0444">Lipid biosynthesis</keyword>
<evidence type="ECO:0000256" key="3">
    <source>
        <dbReference type="ARBA" id="ARBA00022516"/>
    </source>
</evidence>
<dbReference type="Proteomes" id="UP001062223">
    <property type="component" value="Chromosome"/>
</dbReference>
<sequence length="217" mass="23544">MTAMTASDSTNTTHGARFPWRGRLLRKGPGPASTANVANIITVVRILMAPLFFVLLLTDAGNDGPLRIWAAVVFVVAIVTDSADGIIARRQNLVTDFGKLVDPIADKVLIGGALVALSILAELPWYVTVLIMVREIGITVFRFAVLSDRVIPASRGGKIKTVLQAVALTAALFPWWNLVGDWAHWVNGILMTAAFLATILSGIDYLWQAWKHNRTTA</sequence>
<proteinExistence type="inferred from homology"/>
<dbReference type="PANTHER" id="PTHR14269:SF52">
    <property type="entry name" value="PHOSPHATIDYLGLYCEROPHOSPHATE SYNTHASE-RELATED"/>
    <property type="match status" value="1"/>
</dbReference>
<dbReference type="GO" id="GO:0016020">
    <property type="term" value="C:membrane"/>
    <property type="evidence" value="ECO:0007669"/>
    <property type="project" value="UniProtKB-SubCell"/>
</dbReference>
<evidence type="ECO:0000313" key="15">
    <source>
        <dbReference type="Proteomes" id="UP001062223"/>
    </source>
</evidence>
<gene>
    <name evidence="14" type="primary">pgsA</name>
    <name evidence="14" type="ORF">OE229_08485</name>
</gene>
<dbReference type="InterPro" id="IPR050324">
    <property type="entry name" value="CDP-alcohol_PTase-I"/>
</dbReference>
<evidence type="ECO:0000256" key="5">
    <source>
        <dbReference type="ARBA" id="ARBA00022692"/>
    </source>
</evidence>
<evidence type="ECO:0000256" key="6">
    <source>
        <dbReference type="ARBA" id="ARBA00022989"/>
    </source>
</evidence>
<feature type="transmembrane region" description="Helical" evidence="13">
    <location>
        <begin position="100"/>
        <end position="119"/>
    </location>
</feature>
<evidence type="ECO:0000256" key="12">
    <source>
        <dbReference type="RuleBase" id="RU003750"/>
    </source>
</evidence>
<dbReference type="EMBL" id="CP106879">
    <property type="protein sequence ID" value="UYC82483.1"/>
    <property type="molecule type" value="Genomic_DNA"/>
</dbReference>
<keyword evidence="8 13" id="KW-0472">Membrane</keyword>
<dbReference type="GO" id="GO:0008444">
    <property type="term" value="F:CDP-diacylglycerol-glycerol-3-phosphate 3-phosphatidyltransferase activity"/>
    <property type="evidence" value="ECO:0007669"/>
    <property type="project" value="UniProtKB-UniRule"/>
</dbReference>
<dbReference type="PIRSF" id="PIRSF000847">
    <property type="entry name" value="Phos_ph_gly_syn"/>
    <property type="match status" value="1"/>
</dbReference>
<feature type="transmembrane region" description="Helical" evidence="13">
    <location>
        <begin position="68"/>
        <end position="88"/>
    </location>
</feature>
<dbReference type="PROSITE" id="PS00379">
    <property type="entry name" value="CDP_ALCOHOL_P_TRANSF"/>
    <property type="match status" value="1"/>
</dbReference>
<dbReference type="EC" id="2.7.8.5" evidence="11"/>
<dbReference type="GO" id="GO:0046474">
    <property type="term" value="P:glycerophospholipid biosynthetic process"/>
    <property type="evidence" value="ECO:0007669"/>
    <property type="project" value="TreeGrafter"/>
</dbReference>
<evidence type="ECO:0000256" key="8">
    <source>
        <dbReference type="ARBA" id="ARBA00023136"/>
    </source>
</evidence>
<dbReference type="KEGG" id="cpoi:OE229_08485"/>
<evidence type="ECO:0000256" key="2">
    <source>
        <dbReference type="ARBA" id="ARBA00010441"/>
    </source>
</evidence>
<dbReference type="PANTHER" id="PTHR14269">
    <property type="entry name" value="CDP-DIACYLGLYCEROL--GLYCEROL-3-PHOSPHATE 3-PHOSPHATIDYLTRANSFERASE-RELATED"/>
    <property type="match status" value="1"/>
</dbReference>
<dbReference type="AlphaFoldDB" id="A0A9Q9P9X5"/>
<keyword evidence="6 13" id="KW-1133">Transmembrane helix</keyword>
<dbReference type="InterPro" id="IPR048254">
    <property type="entry name" value="CDP_ALCOHOL_P_TRANSF_CS"/>
</dbReference>
<keyword evidence="5 13" id="KW-0812">Transmembrane</keyword>
<evidence type="ECO:0000256" key="13">
    <source>
        <dbReference type="SAM" id="Phobius"/>
    </source>
</evidence>
<reference evidence="14" key="1">
    <citation type="submission" date="2022-09" db="EMBL/GenBank/DDBJ databases">
        <title>Taxonomy of Curtobacterium flaccumfaciens.</title>
        <authorList>
            <person name="Osdaghi E."/>
            <person name="Taghavi S.M."/>
            <person name="Hamidizade M."/>
            <person name="Abachi H."/>
            <person name="Fazliarab A."/>
            <person name="Baeyen S."/>
            <person name="Portier P."/>
            <person name="Van Vaerenbergh J."/>
            <person name="Jacques M.-A."/>
        </authorList>
    </citation>
    <scope>NUCLEOTIDE SEQUENCE</scope>
    <source>
        <strain evidence="14">AGQB46</strain>
    </source>
</reference>
<evidence type="ECO:0000313" key="14">
    <source>
        <dbReference type="EMBL" id="UYC82483.1"/>
    </source>
</evidence>